<proteinExistence type="predicted"/>
<sequence>MTTASSPVLRLATPDDALPLAALARRAVAAKFEHLYDPADFAAFMEEAHSDATTARQLADPGMRIAVIEEEGALVAFCKLVLDSTLPREFSTSTRPLELKQLYTDPARLGGGLGRRLMDWAIAQARTQGADEIQLTVYSDNPEAQRFYHRFGFAKIADIEFWVGTHCDPEFLYACKL</sequence>
<keyword evidence="5" id="KW-1185">Reference proteome</keyword>
<protein>
    <recommendedName>
        <fullName evidence="3">N-acetyltransferase domain-containing protein</fullName>
    </recommendedName>
</protein>
<feature type="domain" description="N-acetyltransferase" evidence="3">
    <location>
        <begin position="7"/>
        <end position="177"/>
    </location>
</feature>
<evidence type="ECO:0000259" key="3">
    <source>
        <dbReference type="PROSITE" id="PS51186"/>
    </source>
</evidence>
<keyword evidence="2" id="KW-0012">Acyltransferase</keyword>
<dbReference type="InterPro" id="IPR050832">
    <property type="entry name" value="Bact_Acetyltransf"/>
</dbReference>
<gene>
    <name evidence="4" type="ORF">NUTIK01_16170</name>
</gene>
<dbReference type="EMBL" id="BTFW01000001">
    <property type="protein sequence ID" value="GMM60840.1"/>
    <property type="molecule type" value="Genomic_DNA"/>
</dbReference>
<evidence type="ECO:0000313" key="5">
    <source>
        <dbReference type="Proteomes" id="UP001187221"/>
    </source>
</evidence>
<dbReference type="SUPFAM" id="SSF55729">
    <property type="entry name" value="Acyl-CoA N-acyltransferases (Nat)"/>
    <property type="match status" value="1"/>
</dbReference>
<dbReference type="InterPro" id="IPR016181">
    <property type="entry name" value="Acyl_CoA_acyltransferase"/>
</dbReference>
<dbReference type="Pfam" id="PF00583">
    <property type="entry name" value="Acetyltransf_1"/>
    <property type="match status" value="1"/>
</dbReference>
<organism evidence="4 5">
    <name type="scientific">Novosphingobium pituita</name>
    <dbReference type="NCBI Taxonomy" id="3056842"/>
    <lineage>
        <taxon>Bacteria</taxon>
        <taxon>Pseudomonadati</taxon>
        <taxon>Pseudomonadota</taxon>
        <taxon>Alphaproteobacteria</taxon>
        <taxon>Sphingomonadales</taxon>
        <taxon>Sphingomonadaceae</taxon>
        <taxon>Novosphingobium</taxon>
    </lineage>
</organism>
<dbReference type="Proteomes" id="UP001187221">
    <property type="component" value="Unassembled WGS sequence"/>
</dbReference>
<evidence type="ECO:0000256" key="1">
    <source>
        <dbReference type="ARBA" id="ARBA00022679"/>
    </source>
</evidence>
<dbReference type="PROSITE" id="PS51186">
    <property type="entry name" value="GNAT"/>
    <property type="match status" value="1"/>
</dbReference>
<evidence type="ECO:0000313" key="4">
    <source>
        <dbReference type="EMBL" id="GMM60840.1"/>
    </source>
</evidence>
<dbReference type="Gene3D" id="3.40.630.30">
    <property type="match status" value="1"/>
</dbReference>
<accession>A0ABQ6P6Y8</accession>
<reference evidence="4 5" key="1">
    <citation type="submission" date="2023-06" db="EMBL/GenBank/DDBJ databases">
        <title>Draft genome sequence of Novosphingobium sp. strain IK01.</title>
        <authorList>
            <person name="Hatamoto M."/>
            <person name="Ikarashi T."/>
            <person name="Yamaguchi T."/>
        </authorList>
    </citation>
    <scope>NUCLEOTIDE SEQUENCE [LARGE SCALE GENOMIC DNA]</scope>
    <source>
        <strain evidence="4 5">IK01</strain>
    </source>
</reference>
<dbReference type="RefSeq" id="WP_317974601.1">
    <property type="nucleotide sequence ID" value="NZ_BTFW01000001.1"/>
</dbReference>
<keyword evidence="1" id="KW-0808">Transferase</keyword>
<comment type="caution">
    <text evidence="4">The sequence shown here is derived from an EMBL/GenBank/DDBJ whole genome shotgun (WGS) entry which is preliminary data.</text>
</comment>
<name>A0ABQ6P6Y8_9SPHN</name>
<dbReference type="PANTHER" id="PTHR43877">
    <property type="entry name" value="AMINOALKYLPHOSPHONATE N-ACETYLTRANSFERASE-RELATED-RELATED"/>
    <property type="match status" value="1"/>
</dbReference>
<dbReference type="InterPro" id="IPR000182">
    <property type="entry name" value="GNAT_dom"/>
</dbReference>
<evidence type="ECO:0000256" key="2">
    <source>
        <dbReference type="ARBA" id="ARBA00023315"/>
    </source>
</evidence>